<evidence type="ECO:0000313" key="2">
    <source>
        <dbReference type="Proteomes" id="UP001158576"/>
    </source>
</evidence>
<sequence length="198" mass="23312">MSEGERSSSSLSEESEAYMELCNLSQAFKRSEVEDMIGLFTERQPDNLDRRYWVKPLERKDKSVWYYKSKTHSYEHVKLLLREIQRNPRITRFNVKLEAYNCILTGAGDYQVDIRSNYPLVPTVWSFEMQRPDKKPFTFTATITVYDNEEIEDFEVKTYKSTPMYERNGIVQTASHSSWKGGAVGRWDVELHLLPDDE</sequence>
<protein>
    <submittedName>
        <fullName evidence="1">Oidioi.mRNA.OKI2018_I69.XSR.g16489.t1.cds</fullName>
    </submittedName>
</protein>
<dbReference type="Proteomes" id="UP001158576">
    <property type="component" value="Chromosome XSR"/>
</dbReference>
<organism evidence="1 2">
    <name type="scientific">Oikopleura dioica</name>
    <name type="common">Tunicate</name>
    <dbReference type="NCBI Taxonomy" id="34765"/>
    <lineage>
        <taxon>Eukaryota</taxon>
        <taxon>Metazoa</taxon>
        <taxon>Chordata</taxon>
        <taxon>Tunicata</taxon>
        <taxon>Appendicularia</taxon>
        <taxon>Copelata</taxon>
        <taxon>Oikopleuridae</taxon>
        <taxon>Oikopleura</taxon>
    </lineage>
</organism>
<proteinExistence type="predicted"/>
<accession>A0ABN7SKA0</accession>
<reference evidence="1 2" key="1">
    <citation type="submission" date="2021-04" db="EMBL/GenBank/DDBJ databases">
        <authorList>
            <person name="Bliznina A."/>
        </authorList>
    </citation>
    <scope>NUCLEOTIDE SEQUENCE [LARGE SCALE GENOMIC DNA]</scope>
</reference>
<evidence type="ECO:0000313" key="1">
    <source>
        <dbReference type="EMBL" id="CAG5099368.1"/>
    </source>
</evidence>
<dbReference type="EMBL" id="OU015569">
    <property type="protein sequence ID" value="CAG5099368.1"/>
    <property type="molecule type" value="Genomic_DNA"/>
</dbReference>
<gene>
    <name evidence="1" type="ORF">OKIOD_LOCUS8047</name>
</gene>
<name>A0ABN7SKA0_OIKDI</name>
<keyword evidence="2" id="KW-1185">Reference proteome</keyword>